<sequence length="77" mass="9158">TYGRLSWNSPLCGNVEKDINREYDEEDEAKRYVRWRWGSANLNKRSFSRGFLRRKKSNKNEKIDDGSNDDNMDVVVK</sequence>
<organism evidence="1 2">
    <name type="scientific">Racocetra persica</name>
    <dbReference type="NCBI Taxonomy" id="160502"/>
    <lineage>
        <taxon>Eukaryota</taxon>
        <taxon>Fungi</taxon>
        <taxon>Fungi incertae sedis</taxon>
        <taxon>Mucoromycota</taxon>
        <taxon>Glomeromycotina</taxon>
        <taxon>Glomeromycetes</taxon>
        <taxon>Diversisporales</taxon>
        <taxon>Gigasporaceae</taxon>
        <taxon>Racocetra</taxon>
    </lineage>
</organism>
<protein>
    <submittedName>
        <fullName evidence="1">19307_t:CDS:1</fullName>
    </submittedName>
</protein>
<evidence type="ECO:0000313" key="2">
    <source>
        <dbReference type="Proteomes" id="UP000789920"/>
    </source>
</evidence>
<accession>A0ACA9SPI8</accession>
<evidence type="ECO:0000313" key="1">
    <source>
        <dbReference type="EMBL" id="CAG8843872.1"/>
    </source>
</evidence>
<feature type="non-terminal residue" evidence="1">
    <location>
        <position position="1"/>
    </location>
</feature>
<comment type="caution">
    <text evidence="1">The sequence shown here is derived from an EMBL/GenBank/DDBJ whole genome shotgun (WGS) entry which is preliminary data.</text>
</comment>
<gene>
    <name evidence="1" type="ORF">RPERSI_LOCUS32964</name>
</gene>
<keyword evidence="2" id="KW-1185">Reference proteome</keyword>
<dbReference type="EMBL" id="CAJVQC010140105">
    <property type="protein sequence ID" value="CAG8843872.1"/>
    <property type="molecule type" value="Genomic_DNA"/>
</dbReference>
<reference evidence="1" key="1">
    <citation type="submission" date="2021-06" db="EMBL/GenBank/DDBJ databases">
        <authorList>
            <person name="Kallberg Y."/>
            <person name="Tangrot J."/>
            <person name="Rosling A."/>
        </authorList>
    </citation>
    <scope>NUCLEOTIDE SEQUENCE</scope>
    <source>
        <strain evidence="1">MA461A</strain>
    </source>
</reference>
<dbReference type="Proteomes" id="UP000789920">
    <property type="component" value="Unassembled WGS sequence"/>
</dbReference>
<name>A0ACA9SPI8_9GLOM</name>
<proteinExistence type="predicted"/>